<dbReference type="CDD" id="cd02440">
    <property type="entry name" value="AdoMet_MTases"/>
    <property type="match status" value="1"/>
</dbReference>
<comment type="catalytic activity">
    <reaction evidence="5">
        <text>L-glutaminyl-[peptide chain release factor] + S-adenosyl-L-methionine = N(5)-methyl-L-glutaminyl-[peptide chain release factor] + S-adenosyl-L-homocysteine + H(+)</text>
        <dbReference type="Rhea" id="RHEA:42896"/>
        <dbReference type="Rhea" id="RHEA-COMP:10271"/>
        <dbReference type="Rhea" id="RHEA-COMP:10272"/>
        <dbReference type="ChEBI" id="CHEBI:15378"/>
        <dbReference type="ChEBI" id="CHEBI:30011"/>
        <dbReference type="ChEBI" id="CHEBI:57856"/>
        <dbReference type="ChEBI" id="CHEBI:59789"/>
        <dbReference type="ChEBI" id="CHEBI:61891"/>
        <dbReference type="EC" id="2.1.1.297"/>
    </reaction>
</comment>
<keyword evidence="4" id="KW-0949">S-adenosyl-L-methionine</keyword>
<evidence type="ECO:0000313" key="7">
    <source>
        <dbReference type="EMBL" id="RZO24591.1"/>
    </source>
</evidence>
<protein>
    <recommendedName>
        <fullName evidence="1">peptide chain release factor N(5)-glutamine methyltransferase</fullName>
        <ecNumber evidence="1">2.1.1.297</ecNumber>
    </recommendedName>
</protein>
<evidence type="ECO:0000313" key="8">
    <source>
        <dbReference type="Proteomes" id="UP000320146"/>
    </source>
</evidence>
<dbReference type="InterPro" id="IPR029063">
    <property type="entry name" value="SAM-dependent_MTases_sf"/>
</dbReference>
<dbReference type="InterPro" id="IPR002052">
    <property type="entry name" value="DNA_methylase_N6_adenine_CS"/>
</dbReference>
<dbReference type="Proteomes" id="UP000320146">
    <property type="component" value="Unassembled WGS sequence"/>
</dbReference>
<keyword evidence="2 7" id="KW-0489">Methyltransferase</keyword>
<dbReference type="GO" id="GO:0102559">
    <property type="term" value="F:peptide chain release factor N(5)-glutamine methyltransferase activity"/>
    <property type="evidence" value="ECO:0007669"/>
    <property type="project" value="UniProtKB-EC"/>
</dbReference>
<evidence type="ECO:0000256" key="1">
    <source>
        <dbReference type="ARBA" id="ARBA00012771"/>
    </source>
</evidence>
<dbReference type="PROSITE" id="PS00092">
    <property type="entry name" value="N6_MTASE"/>
    <property type="match status" value="1"/>
</dbReference>
<reference evidence="7 8" key="1">
    <citation type="submission" date="2019-02" db="EMBL/GenBank/DDBJ databases">
        <title>Prokaryotic population dynamics and viral predation in marine succession experiment using metagenomics: the confinement effect.</title>
        <authorList>
            <person name="Haro-Moreno J.M."/>
            <person name="Rodriguez-Valera F."/>
            <person name="Lopez-Perez M."/>
        </authorList>
    </citation>
    <scope>NUCLEOTIDE SEQUENCE [LARGE SCALE GENOMIC DNA]</scope>
    <source>
        <strain evidence="7">MED-G166</strain>
    </source>
</reference>
<dbReference type="PANTHER" id="PTHR18895">
    <property type="entry name" value="HEMK METHYLTRANSFERASE"/>
    <property type="match status" value="1"/>
</dbReference>
<comment type="caution">
    <text evidence="7">The sequence shown here is derived from an EMBL/GenBank/DDBJ whole genome shotgun (WGS) entry which is preliminary data.</text>
</comment>
<dbReference type="Gene3D" id="3.40.50.150">
    <property type="entry name" value="Vaccinia Virus protein VP39"/>
    <property type="match status" value="1"/>
</dbReference>
<evidence type="ECO:0000256" key="3">
    <source>
        <dbReference type="ARBA" id="ARBA00022679"/>
    </source>
</evidence>
<dbReference type="GO" id="GO:0032259">
    <property type="term" value="P:methylation"/>
    <property type="evidence" value="ECO:0007669"/>
    <property type="project" value="UniProtKB-KW"/>
</dbReference>
<evidence type="ECO:0000256" key="2">
    <source>
        <dbReference type="ARBA" id="ARBA00022603"/>
    </source>
</evidence>
<proteinExistence type="predicted"/>
<evidence type="ECO:0000256" key="5">
    <source>
        <dbReference type="ARBA" id="ARBA00048391"/>
    </source>
</evidence>
<gene>
    <name evidence="7" type="primary">prmC</name>
    <name evidence="7" type="ORF">EVA99_01195</name>
</gene>
<evidence type="ECO:0000259" key="6">
    <source>
        <dbReference type="Pfam" id="PF05175"/>
    </source>
</evidence>
<dbReference type="SUPFAM" id="SSF53335">
    <property type="entry name" value="S-adenosyl-L-methionine-dependent methyltransferases"/>
    <property type="match status" value="1"/>
</dbReference>
<organism evidence="7 8">
    <name type="scientific">SAR86 cluster bacterium</name>
    <dbReference type="NCBI Taxonomy" id="2030880"/>
    <lineage>
        <taxon>Bacteria</taxon>
        <taxon>Pseudomonadati</taxon>
        <taxon>Pseudomonadota</taxon>
        <taxon>Gammaproteobacteria</taxon>
        <taxon>SAR86 cluster</taxon>
    </lineage>
</organism>
<dbReference type="InterPro" id="IPR004556">
    <property type="entry name" value="HemK-like"/>
</dbReference>
<dbReference type="Pfam" id="PF05175">
    <property type="entry name" value="MTS"/>
    <property type="match status" value="1"/>
</dbReference>
<dbReference type="InterPro" id="IPR050320">
    <property type="entry name" value="N5-glutamine_MTase"/>
</dbReference>
<dbReference type="GO" id="GO:0003676">
    <property type="term" value="F:nucleic acid binding"/>
    <property type="evidence" value="ECO:0007669"/>
    <property type="project" value="InterPro"/>
</dbReference>
<name>A0A520MTP3_9GAMM</name>
<dbReference type="NCBIfam" id="TIGR03534">
    <property type="entry name" value="RF_mod_PrmC"/>
    <property type="match status" value="1"/>
</dbReference>
<dbReference type="PANTHER" id="PTHR18895:SF74">
    <property type="entry name" value="MTRF1L RELEASE FACTOR GLUTAMINE METHYLTRANSFERASE"/>
    <property type="match status" value="1"/>
</dbReference>
<dbReference type="EC" id="2.1.1.297" evidence="1"/>
<sequence length="263" mass="30187">MQRSSLKSKIVKEELLSIKKVWRNTYKNSYEEGLHFLLHGLKDKNFLLESVLTQIKNKVPIQYILKQWFFYDGEYFLNRHVLIPRPETEVLVDYVINNFSHAKKILDLGTGSGCIAIEISKKLPASVIIGVDESEDALKVAKKNNKQTKNPVNFKASNWFSNIDETFDLIVSNPPYVSENERLDQSLKHEPRSALISKEDGLSDLKEIITQAYGYLQDSGVLMLEHGIGQEVPLKQKMLNNSYKKIELIKDINGINRFIVGFK</sequence>
<feature type="domain" description="Methyltransferase small" evidence="6">
    <location>
        <begin position="88"/>
        <end position="181"/>
    </location>
</feature>
<dbReference type="NCBIfam" id="TIGR00536">
    <property type="entry name" value="hemK_fam"/>
    <property type="match status" value="1"/>
</dbReference>
<dbReference type="InterPro" id="IPR019874">
    <property type="entry name" value="RF_methyltr_PrmC"/>
</dbReference>
<dbReference type="EMBL" id="SHBL01000005">
    <property type="protein sequence ID" value="RZO24591.1"/>
    <property type="molecule type" value="Genomic_DNA"/>
</dbReference>
<accession>A0A520MTP3</accession>
<evidence type="ECO:0000256" key="4">
    <source>
        <dbReference type="ARBA" id="ARBA00022691"/>
    </source>
</evidence>
<dbReference type="InterPro" id="IPR007848">
    <property type="entry name" value="Small_mtfrase_dom"/>
</dbReference>
<dbReference type="AlphaFoldDB" id="A0A520MTP3"/>
<keyword evidence="3 7" id="KW-0808">Transferase</keyword>